<evidence type="ECO:0000313" key="1">
    <source>
        <dbReference type="EMBL" id="MBG6138146.1"/>
    </source>
</evidence>
<accession>A0A8J7GHK9</accession>
<protein>
    <submittedName>
        <fullName evidence="1">Uncharacterized protein</fullName>
    </submittedName>
</protein>
<comment type="caution">
    <text evidence="1">The sequence shown here is derived from an EMBL/GenBank/DDBJ whole genome shotgun (WGS) entry which is preliminary data.</text>
</comment>
<dbReference type="EMBL" id="JADOUF010000001">
    <property type="protein sequence ID" value="MBG6138146.1"/>
    <property type="molecule type" value="Genomic_DNA"/>
</dbReference>
<dbReference type="PROSITE" id="PS51318">
    <property type="entry name" value="TAT"/>
    <property type="match status" value="1"/>
</dbReference>
<evidence type="ECO:0000313" key="2">
    <source>
        <dbReference type="Proteomes" id="UP000622552"/>
    </source>
</evidence>
<gene>
    <name evidence="1" type="ORF">IW245_004340</name>
</gene>
<organism evidence="1 2">
    <name type="scientific">Longispora fulva</name>
    <dbReference type="NCBI Taxonomy" id="619741"/>
    <lineage>
        <taxon>Bacteria</taxon>
        <taxon>Bacillati</taxon>
        <taxon>Actinomycetota</taxon>
        <taxon>Actinomycetes</taxon>
        <taxon>Micromonosporales</taxon>
        <taxon>Micromonosporaceae</taxon>
        <taxon>Longispora</taxon>
    </lineage>
</organism>
<reference evidence="1" key="1">
    <citation type="submission" date="2020-11" db="EMBL/GenBank/DDBJ databases">
        <title>Sequencing the genomes of 1000 actinobacteria strains.</title>
        <authorList>
            <person name="Klenk H.-P."/>
        </authorList>
    </citation>
    <scope>NUCLEOTIDE SEQUENCE</scope>
    <source>
        <strain evidence="1">DSM 45356</strain>
    </source>
</reference>
<name>A0A8J7GHK9_9ACTN</name>
<dbReference type="Proteomes" id="UP000622552">
    <property type="component" value="Unassembled WGS sequence"/>
</dbReference>
<sequence length="306" mass="31027">MQDNKEATTVERRRLLRGGAAALAGVAGAGVALTAGSPAEAATGQAVVAGQENTADVVTTLTASTSAGALKLANSAGAPLVLAPSGVPVPNGSPLGALGSTENGFLLQSVPTREGSTLSEVVYSSYFASMVIPTAPTRILDTRDAGLRGSIVEGQAYVNPQTGQVAGGKVIRINMGSLVQWGIGVQMNVTVVAGGVGGFVSVWGSKGDRPNASSLNFSGGNILSNFVQSQLISVVDSNNAPLWTDTVKVYAHTNTAIIIDVVGFIVDVPWRLVASGVAAPGQMAVRRPAGVAIDAAPEGRQFDVRH</sequence>
<dbReference type="RefSeq" id="WP_197004933.1">
    <property type="nucleotide sequence ID" value="NZ_BONS01000017.1"/>
</dbReference>
<keyword evidence="2" id="KW-1185">Reference proteome</keyword>
<proteinExistence type="predicted"/>
<dbReference type="AlphaFoldDB" id="A0A8J7GHK9"/>
<dbReference type="InterPro" id="IPR006311">
    <property type="entry name" value="TAT_signal"/>
</dbReference>